<gene>
    <name evidence="2" type="ORF">WJX84_005982</name>
</gene>
<protein>
    <submittedName>
        <fullName evidence="2">Uncharacterized protein</fullName>
    </submittedName>
</protein>
<reference evidence="2 3" key="1">
    <citation type="journal article" date="2024" name="Nat. Commun.">
        <title>Phylogenomics reveals the evolutionary origins of lichenization in chlorophyte algae.</title>
        <authorList>
            <person name="Puginier C."/>
            <person name="Libourel C."/>
            <person name="Otte J."/>
            <person name="Skaloud P."/>
            <person name="Haon M."/>
            <person name="Grisel S."/>
            <person name="Petersen M."/>
            <person name="Berrin J.G."/>
            <person name="Delaux P.M."/>
            <person name="Dal Grande F."/>
            <person name="Keller J."/>
        </authorList>
    </citation>
    <scope>NUCLEOTIDE SEQUENCE [LARGE SCALE GENOMIC DNA]</scope>
    <source>
        <strain evidence="2 3">SAG 2523</strain>
    </source>
</reference>
<comment type="caution">
    <text evidence="2">The sequence shown here is derived from an EMBL/GenBank/DDBJ whole genome shotgun (WGS) entry which is preliminary data.</text>
</comment>
<evidence type="ECO:0000313" key="2">
    <source>
        <dbReference type="EMBL" id="KAK9862512.1"/>
    </source>
</evidence>
<name>A0AAW1SYI2_9CHLO</name>
<proteinExistence type="predicted"/>
<accession>A0AAW1SYI2</accession>
<sequence>MVSKESPKAERFGEARQPAPVGENDGGPDAGGCPAAIMQLGPLSGSTRGESPPAIAGPHAASWQRASPAALPTMDHW</sequence>
<evidence type="ECO:0000256" key="1">
    <source>
        <dbReference type="SAM" id="MobiDB-lite"/>
    </source>
</evidence>
<dbReference type="Proteomes" id="UP001485043">
    <property type="component" value="Unassembled WGS sequence"/>
</dbReference>
<dbReference type="EMBL" id="JALJOV010000595">
    <property type="protein sequence ID" value="KAK9862512.1"/>
    <property type="molecule type" value="Genomic_DNA"/>
</dbReference>
<keyword evidence="3" id="KW-1185">Reference proteome</keyword>
<organism evidence="2 3">
    <name type="scientific">Apatococcus fuscideae</name>
    <dbReference type="NCBI Taxonomy" id="2026836"/>
    <lineage>
        <taxon>Eukaryota</taxon>
        <taxon>Viridiplantae</taxon>
        <taxon>Chlorophyta</taxon>
        <taxon>core chlorophytes</taxon>
        <taxon>Trebouxiophyceae</taxon>
        <taxon>Chlorellales</taxon>
        <taxon>Chlorellaceae</taxon>
        <taxon>Apatococcus</taxon>
    </lineage>
</organism>
<evidence type="ECO:0000313" key="3">
    <source>
        <dbReference type="Proteomes" id="UP001485043"/>
    </source>
</evidence>
<feature type="compositionally biased region" description="Basic and acidic residues" evidence="1">
    <location>
        <begin position="1"/>
        <end position="14"/>
    </location>
</feature>
<dbReference type="AlphaFoldDB" id="A0AAW1SYI2"/>
<feature type="region of interest" description="Disordered" evidence="1">
    <location>
        <begin position="1"/>
        <end position="77"/>
    </location>
</feature>